<accession>A0ABR3XVJ7</accession>
<proteinExistence type="predicted"/>
<feature type="region of interest" description="Disordered" evidence="1">
    <location>
        <begin position="47"/>
        <end position="84"/>
    </location>
</feature>
<comment type="caution">
    <text evidence="2">The sequence shown here is derived from an EMBL/GenBank/DDBJ whole genome shotgun (WGS) entry which is preliminary data.</text>
</comment>
<feature type="compositionally biased region" description="Acidic residues" evidence="1">
    <location>
        <begin position="72"/>
        <end position="81"/>
    </location>
</feature>
<evidence type="ECO:0000256" key="1">
    <source>
        <dbReference type="SAM" id="MobiDB-lite"/>
    </source>
</evidence>
<dbReference type="Proteomes" id="UP001583177">
    <property type="component" value="Unassembled WGS sequence"/>
</dbReference>
<reference evidence="2 3" key="1">
    <citation type="journal article" date="2024" name="IMA Fungus">
        <title>IMA Genome - F19 : A genome assembly and annotation guide to empower mycologists, including annotated draft genome sequences of Ceratocystis pirilliformis, Diaporthe australafricana, Fusarium ophioides, Paecilomyces lecythidis, and Sporothrix stenoceras.</title>
        <authorList>
            <person name="Aylward J."/>
            <person name="Wilson A.M."/>
            <person name="Visagie C.M."/>
            <person name="Spraker J."/>
            <person name="Barnes I."/>
            <person name="Buitendag C."/>
            <person name="Ceriani C."/>
            <person name="Del Mar Angel L."/>
            <person name="du Plessis D."/>
            <person name="Fuchs T."/>
            <person name="Gasser K."/>
            <person name="Kramer D."/>
            <person name="Li W."/>
            <person name="Munsamy K."/>
            <person name="Piso A."/>
            <person name="Price J.L."/>
            <person name="Sonnekus B."/>
            <person name="Thomas C."/>
            <person name="van der Nest A."/>
            <person name="van Dijk A."/>
            <person name="van Heerden A."/>
            <person name="van Vuuren N."/>
            <person name="Yilmaz N."/>
            <person name="Duong T.A."/>
            <person name="van der Merwe N.A."/>
            <person name="Wingfield M.J."/>
            <person name="Wingfield B.D."/>
        </authorList>
    </citation>
    <scope>NUCLEOTIDE SEQUENCE [LARGE SCALE GENOMIC DNA]</scope>
    <source>
        <strain evidence="2 3">CMW 18300</strain>
    </source>
</reference>
<evidence type="ECO:0000313" key="3">
    <source>
        <dbReference type="Proteomes" id="UP001583177"/>
    </source>
</evidence>
<feature type="compositionally biased region" description="Polar residues" evidence="1">
    <location>
        <begin position="49"/>
        <end position="58"/>
    </location>
</feature>
<organism evidence="2 3">
    <name type="scientific">Diaporthe australafricana</name>
    <dbReference type="NCBI Taxonomy" id="127596"/>
    <lineage>
        <taxon>Eukaryota</taxon>
        <taxon>Fungi</taxon>
        <taxon>Dikarya</taxon>
        <taxon>Ascomycota</taxon>
        <taxon>Pezizomycotina</taxon>
        <taxon>Sordariomycetes</taxon>
        <taxon>Sordariomycetidae</taxon>
        <taxon>Diaporthales</taxon>
        <taxon>Diaporthaceae</taxon>
        <taxon>Diaporthe</taxon>
    </lineage>
</organism>
<protein>
    <submittedName>
        <fullName evidence="2">Uncharacterized protein</fullName>
    </submittedName>
</protein>
<name>A0ABR3XVJ7_9PEZI</name>
<dbReference type="EMBL" id="JAWRVE010000008">
    <property type="protein sequence ID" value="KAL1880030.1"/>
    <property type="molecule type" value="Genomic_DNA"/>
</dbReference>
<gene>
    <name evidence="2" type="ORF">Daus18300_001393</name>
</gene>
<evidence type="ECO:0000313" key="2">
    <source>
        <dbReference type="EMBL" id="KAL1880030.1"/>
    </source>
</evidence>
<sequence length="188" mass="20659">MTTRTRIQLELQQDTGSIFYQDKDDHNLAFHIEAYRGKTLIPSSDAAASFNNTSNPTSKDGDHSVPGRSAPDDDDDDDDEGPAATTDLIKSFLRQHLLNNGEASRSLIPLMKKDGIQALLVAMVGLHLRKDGQGEGENGVRDVGTAIMSLHKTLGSLISVLQQRERVLKYLEENPQVVLGDDIGEEQY</sequence>
<keyword evidence="3" id="KW-1185">Reference proteome</keyword>